<feature type="domain" description="Helix-turn-helix" evidence="1">
    <location>
        <begin position="40"/>
        <end position="88"/>
    </location>
</feature>
<dbReference type="Proteomes" id="UP000255024">
    <property type="component" value="Unassembled WGS sequence"/>
</dbReference>
<organism evidence="2 3">
    <name type="scientific">Myroides odoratus</name>
    <name type="common">Flavobacterium odoratum</name>
    <dbReference type="NCBI Taxonomy" id="256"/>
    <lineage>
        <taxon>Bacteria</taxon>
        <taxon>Pseudomonadati</taxon>
        <taxon>Bacteroidota</taxon>
        <taxon>Flavobacteriia</taxon>
        <taxon>Flavobacteriales</taxon>
        <taxon>Flavobacteriaceae</taxon>
        <taxon>Myroides</taxon>
    </lineage>
</organism>
<dbReference type="InterPro" id="IPR010093">
    <property type="entry name" value="SinI_DNA-bd"/>
</dbReference>
<reference evidence="2 3" key="1">
    <citation type="submission" date="2018-06" db="EMBL/GenBank/DDBJ databases">
        <authorList>
            <consortium name="Pathogen Informatics"/>
            <person name="Doyle S."/>
        </authorList>
    </citation>
    <scope>NUCLEOTIDE SEQUENCE [LARGE SCALE GENOMIC DNA]</scope>
    <source>
        <strain evidence="2 3">NCTC11179</strain>
    </source>
</reference>
<dbReference type="NCBIfam" id="TIGR01764">
    <property type="entry name" value="excise"/>
    <property type="match status" value="1"/>
</dbReference>
<accession>A0A378RQF5</accession>
<dbReference type="Pfam" id="PF12728">
    <property type="entry name" value="HTH_17"/>
    <property type="match status" value="1"/>
</dbReference>
<dbReference type="AlphaFoldDB" id="A0A378RQF5"/>
<dbReference type="InterPro" id="IPR041657">
    <property type="entry name" value="HTH_17"/>
</dbReference>
<sequence length="90" mass="10356">MLKIEVDLSDDQLKKIAHYIVAFGLLPDDENKELPLNEQYITVKQVAKFTELTEPTILNHIKSGLLKAERPGKSWRISRQSLKDYMTNGE</sequence>
<evidence type="ECO:0000313" key="2">
    <source>
        <dbReference type="EMBL" id="STZ28397.1"/>
    </source>
</evidence>
<protein>
    <submittedName>
        <fullName evidence="2">DNA binding domain, excisionase family</fullName>
    </submittedName>
</protein>
<proteinExistence type="predicted"/>
<keyword evidence="3" id="KW-1185">Reference proteome</keyword>
<evidence type="ECO:0000259" key="1">
    <source>
        <dbReference type="Pfam" id="PF12728"/>
    </source>
</evidence>
<dbReference type="GO" id="GO:0003677">
    <property type="term" value="F:DNA binding"/>
    <property type="evidence" value="ECO:0007669"/>
    <property type="project" value="InterPro"/>
</dbReference>
<dbReference type="InterPro" id="IPR009061">
    <property type="entry name" value="DNA-bd_dom_put_sf"/>
</dbReference>
<evidence type="ECO:0000313" key="3">
    <source>
        <dbReference type="Proteomes" id="UP000255024"/>
    </source>
</evidence>
<dbReference type="EMBL" id="UGQL01000001">
    <property type="protein sequence ID" value="STZ28397.1"/>
    <property type="molecule type" value="Genomic_DNA"/>
</dbReference>
<gene>
    <name evidence="2" type="ORF">NCTC11179_01941</name>
</gene>
<name>A0A378RQF5_MYROD</name>
<dbReference type="SUPFAM" id="SSF46955">
    <property type="entry name" value="Putative DNA-binding domain"/>
    <property type="match status" value="1"/>
</dbReference>
<dbReference type="RefSeq" id="WP_236594114.1">
    <property type="nucleotide sequence ID" value="NZ_CP068107.1"/>
</dbReference>